<dbReference type="HOGENOM" id="CLU_2336411_0_0_1"/>
<dbReference type="AlphaFoldDB" id="W1PJT9"/>
<keyword evidence="2" id="KW-1185">Reference proteome</keyword>
<accession>W1PJT9</accession>
<evidence type="ECO:0000313" key="2">
    <source>
        <dbReference type="Proteomes" id="UP000017836"/>
    </source>
</evidence>
<evidence type="ECO:0000313" key="1">
    <source>
        <dbReference type="EMBL" id="ERN08268.1"/>
    </source>
</evidence>
<proteinExistence type="predicted"/>
<gene>
    <name evidence="1" type="ORF">AMTR_s00018p00256410</name>
</gene>
<dbReference type="EMBL" id="KI393569">
    <property type="protein sequence ID" value="ERN08268.1"/>
    <property type="molecule type" value="Genomic_DNA"/>
</dbReference>
<protein>
    <submittedName>
        <fullName evidence="1">Uncharacterized protein</fullName>
    </submittedName>
</protein>
<dbReference type="Proteomes" id="UP000017836">
    <property type="component" value="Unassembled WGS sequence"/>
</dbReference>
<sequence length="98" mass="11057">MVVEMAAVAGDRLQREGWGLGSPPVTAGARSWRWLRAEEGLRVEQRIREKAVACGGWSSKERGLRRDDWEQQRKVEMGRYGEGQGDGKKGVRWLAEMG</sequence>
<name>W1PJT9_AMBTC</name>
<organism evidence="1 2">
    <name type="scientific">Amborella trichopoda</name>
    <dbReference type="NCBI Taxonomy" id="13333"/>
    <lineage>
        <taxon>Eukaryota</taxon>
        <taxon>Viridiplantae</taxon>
        <taxon>Streptophyta</taxon>
        <taxon>Embryophyta</taxon>
        <taxon>Tracheophyta</taxon>
        <taxon>Spermatophyta</taxon>
        <taxon>Magnoliopsida</taxon>
        <taxon>Amborellales</taxon>
        <taxon>Amborellaceae</taxon>
        <taxon>Amborella</taxon>
    </lineage>
</organism>
<dbReference type="Gramene" id="ERN08268">
    <property type="protein sequence ID" value="ERN08268"/>
    <property type="gene ID" value="AMTR_s00018p00256410"/>
</dbReference>
<reference evidence="2" key="1">
    <citation type="journal article" date="2013" name="Science">
        <title>The Amborella genome and the evolution of flowering plants.</title>
        <authorList>
            <consortium name="Amborella Genome Project"/>
        </authorList>
    </citation>
    <scope>NUCLEOTIDE SEQUENCE [LARGE SCALE GENOMIC DNA]</scope>
</reference>